<evidence type="ECO:0000256" key="1">
    <source>
        <dbReference type="SAM" id="SignalP"/>
    </source>
</evidence>
<feature type="signal peptide" evidence="1">
    <location>
        <begin position="1"/>
        <end position="18"/>
    </location>
</feature>
<name>A0A919F352_9ACTN</name>
<sequence>MARLLLAVVVVAVPGVSAEVLPGADVVAVDPGNLGEVAFGQTDSDLADVVGVVVNLPFPAPAGDG</sequence>
<proteinExistence type="predicted"/>
<dbReference type="AlphaFoldDB" id="A0A919F352"/>
<gene>
    <name evidence="2" type="ORF">GCM10018980_72390</name>
</gene>
<accession>A0A919F352</accession>
<keyword evidence="1" id="KW-0732">Signal</keyword>
<comment type="caution">
    <text evidence="2">The sequence shown here is derived from an EMBL/GenBank/DDBJ whole genome shotgun (WGS) entry which is preliminary data.</text>
</comment>
<evidence type="ECO:0000313" key="3">
    <source>
        <dbReference type="Proteomes" id="UP000619355"/>
    </source>
</evidence>
<protein>
    <submittedName>
        <fullName evidence="2">Uncharacterized protein</fullName>
    </submittedName>
</protein>
<dbReference type="Proteomes" id="UP000619355">
    <property type="component" value="Unassembled WGS sequence"/>
</dbReference>
<reference evidence="3" key="1">
    <citation type="journal article" date="2019" name="Int. J. Syst. Evol. Microbiol.">
        <title>The Global Catalogue of Microorganisms (GCM) 10K type strain sequencing project: providing services to taxonomists for standard genome sequencing and annotation.</title>
        <authorList>
            <consortium name="The Broad Institute Genomics Platform"/>
            <consortium name="The Broad Institute Genome Sequencing Center for Infectious Disease"/>
            <person name="Wu L."/>
            <person name="Ma J."/>
        </authorList>
    </citation>
    <scope>NUCLEOTIDE SEQUENCE [LARGE SCALE GENOMIC DNA]</scope>
    <source>
        <strain evidence="3">JCM 4253</strain>
    </source>
</reference>
<keyword evidence="3" id="KW-1185">Reference proteome</keyword>
<dbReference type="EMBL" id="BNBF01000036">
    <property type="protein sequence ID" value="GHG75083.1"/>
    <property type="molecule type" value="Genomic_DNA"/>
</dbReference>
<organism evidence="2 3">
    <name type="scientific">Streptomyces capoamus</name>
    <dbReference type="NCBI Taxonomy" id="68183"/>
    <lineage>
        <taxon>Bacteria</taxon>
        <taxon>Bacillati</taxon>
        <taxon>Actinomycetota</taxon>
        <taxon>Actinomycetes</taxon>
        <taxon>Kitasatosporales</taxon>
        <taxon>Streptomycetaceae</taxon>
        <taxon>Streptomyces</taxon>
    </lineage>
</organism>
<evidence type="ECO:0000313" key="2">
    <source>
        <dbReference type="EMBL" id="GHG75083.1"/>
    </source>
</evidence>
<feature type="chain" id="PRO_5037664767" evidence="1">
    <location>
        <begin position="19"/>
        <end position="65"/>
    </location>
</feature>